<dbReference type="SUPFAM" id="SSF56281">
    <property type="entry name" value="Metallo-hydrolase/oxidoreductase"/>
    <property type="match status" value="1"/>
</dbReference>
<dbReference type="PANTHER" id="PTHR42951:SF4">
    <property type="entry name" value="ACYL-COENZYME A THIOESTERASE MBLAC2"/>
    <property type="match status" value="1"/>
</dbReference>
<dbReference type="EMBL" id="FOSN01000005">
    <property type="protein sequence ID" value="SFK30109.1"/>
    <property type="molecule type" value="Genomic_DNA"/>
</dbReference>
<dbReference type="GO" id="GO:0017001">
    <property type="term" value="P:antibiotic catabolic process"/>
    <property type="evidence" value="ECO:0007669"/>
    <property type="project" value="UniProtKB-ARBA"/>
</dbReference>
<organism evidence="3 4">
    <name type="scientific">Methylocapsa palsarum</name>
    <dbReference type="NCBI Taxonomy" id="1612308"/>
    <lineage>
        <taxon>Bacteria</taxon>
        <taxon>Pseudomonadati</taxon>
        <taxon>Pseudomonadota</taxon>
        <taxon>Alphaproteobacteria</taxon>
        <taxon>Hyphomicrobiales</taxon>
        <taxon>Beijerinckiaceae</taxon>
        <taxon>Methylocapsa</taxon>
    </lineage>
</organism>
<dbReference type="SMART" id="SM00849">
    <property type="entry name" value="Lactamase_B"/>
    <property type="match status" value="1"/>
</dbReference>
<comment type="similarity">
    <text evidence="1">Belongs to the metallo-beta-lactamase superfamily. Class-B beta-lactamase family.</text>
</comment>
<dbReference type="AlphaFoldDB" id="A0A1I3YFI1"/>
<dbReference type="PANTHER" id="PTHR42951">
    <property type="entry name" value="METALLO-BETA-LACTAMASE DOMAIN-CONTAINING"/>
    <property type="match status" value="1"/>
</dbReference>
<protein>
    <submittedName>
        <fullName evidence="3">Quinoprotein relay system zinc metallohydrolase 2</fullName>
    </submittedName>
</protein>
<evidence type="ECO:0000313" key="4">
    <source>
        <dbReference type="Proteomes" id="UP000198755"/>
    </source>
</evidence>
<evidence type="ECO:0000256" key="1">
    <source>
        <dbReference type="ARBA" id="ARBA00005250"/>
    </source>
</evidence>
<dbReference type="Proteomes" id="UP000198755">
    <property type="component" value="Unassembled WGS sequence"/>
</dbReference>
<accession>A0A1I3YFI1</accession>
<keyword evidence="3" id="KW-0378">Hydrolase</keyword>
<evidence type="ECO:0000259" key="2">
    <source>
        <dbReference type="SMART" id="SM00849"/>
    </source>
</evidence>
<dbReference type="OrthoDB" id="420651at2"/>
<evidence type="ECO:0000313" key="3">
    <source>
        <dbReference type="EMBL" id="SFK30109.1"/>
    </source>
</evidence>
<dbReference type="InterPro" id="IPR030829">
    <property type="entry name" value="SoxH-rel_PQQ_2"/>
</dbReference>
<dbReference type="GO" id="GO:0016787">
    <property type="term" value="F:hydrolase activity"/>
    <property type="evidence" value="ECO:0007669"/>
    <property type="project" value="UniProtKB-KW"/>
</dbReference>
<dbReference type="InterPro" id="IPR050855">
    <property type="entry name" value="NDM-1-like"/>
</dbReference>
<dbReference type="InterPro" id="IPR036866">
    <property type="entry name" value="RibonucZ/Hydroxyglut_hydro"/>
</dbReference>
<dbReference type="RefSeq" id="WP_091680773.1">
    <property type="nucleotide sequence ID" value="NZ_FOSN01000005.1"/>
</dbReference>
<dbReference type="InterPro" id="IPR001279">
    <property type="entry name" value="Metallo-B-lactamas"/>
</dbReference>
<name>A0A1I3YFI1_9HYPH</name>
<keyword evidence="4" id="KW-1185">Reference proteome</keyword>
<dbReference type="Pfam" id="PF00753">
    <property type="entry name" value="Lactamase_B"/>
    <property type="match status" value="1"/>
</dbReference>
<proteinExistence type="inferred from homology"/>
<dbReference type="STRING" id="1612308.SAMN05444581_105208"/>
<feature type="domain" description="Metallo-beta-lactamase" evidence="2">
    <location>
        <begin position="75"/>
        <end position="257"/>
    </location>
</feature>
<reference evidence="3 4" key="1">
    <citation type="submission" date="2016-10" db="EMBL/GenBank/DDBJ databases">
        <authorList>
            <person name="de Groot N.N."/>
        </authorList>
    </citation>
    <scope>NUCLEOTIDE SEQUENCE [LARGE SCALE GENOMIC DNA]</scope>
    <source>
        <strain evidence="3 4">NE2</strain>
    </source>
</reference>
<dbReference type="Gene3D" id="3.60.15.10">
    <property type="entry name" value="Ribonuclease Z/Hydroxyacylglutathione hydrolase-like"/>
    <property type="match status" value="1"/>
</dbReference>
<dbReference type="CDD" id="cd16282">
    <property type="entry name" value="metallo-hydrolase-like_MBL-fold"/>
    <property type="match status" value="1"/>
</dbReference>
<sequence length="328" mass="35051">MSDGAQFRTPASDARQISPTRRSFVLGGFCLCCLPGAGPGAFAAEGPWPTEEIAEGIHVRRGVDEDATKANADAIANIGFIIGRDGVLVTDPGGSLTDGERLRSAIRAKTSLPIRYVVMSHIHPDHIFGASAFSGDDPVFIGHYRLAEALQQRGAYYRGVLAEILGEDRVGSIVAPKMEARGKSEIDLGDRVIEISAHSPAHTSTDLSLLDRKTGTLFPADLLFVGRAPSLDGSLQGWRDVLADLKQTGVPRAVPGHGPASVAWPQGAAALDGYLAVLQRETEAAVEKNIGIDAAAKSVAQSERAAWKLFDDYNGRNVIEAYKEIEWR</sequence>
<dbReference type="NCBIfam" id="TIGR04559">
    <property type="entry name" value="SoxH_rel_PQQ_2"/>
    <property type="match status" value="1"/>
</dbReference>
<gene>
    <name evidence="3" type="ORF">SAMN05444581_105208</name>
</gene>